<dbReference type="InterPro" id="IPR008207">
    <property type="entry name" value="Sig_transdc_His_kin_Hpt_dom"/>
</dbReference>
<dbReference type="InterPro" id="IPR003661">
    <property type="entry name" value="HisK_dim/P_dom"/>
</dbReference>
<comment type="subcellular location">
    <subcellularLocation>
        <location evidence="2">Cell membrane</location>
        <topology evidence="2">Multi-pass membrane protein</topology>
    </subcellularLocation>
</comment>
<proteinExistence type="predicted"/>
<keyword evidence="9 19" id="KW-0418">Kinase</keyword>
<evidence type="ECO:0000256" key="15">
    <source>
        <dbReference type="SAM" id="MobiDB-lite"/>
    </source>
</evidence>
<evidence type="ECO:0000256" key="3">
    <source>
        <dbReference type="ARBA" id="ARBA00012438"/>
    </source>
</evidence>
<feature type="domain" description="Histidine kinase" evidence="16">
    <location>
        <begin position="49"/>
        <end position="270"/>
    </location>
</feature>
<dbReference type="PROSITE" id="PS50109">
    <property type="entry name" value="HIS_KIN"/>
    <property type="match status" value="1"/>
</dbReference>
<dbReference type="Gene3D" id="3.40.50.2300">
    <property type="match status" value="1"/>
</dbReference>
<feature type="domain" description="HPt" evidence="18">
    <location>
        <begin position="470"/>
        <end position="563"/>
    </location>
</feature>
<dbReference type="InterPro" id="IPR003594">
    <property type="entry name" value="HATPase_dom"/>
</dbReference>
<dbReference type="Gene3D" id="1.20.120.160">
    <property type="entry name" value="HPT domain"/>
    <property type="match status" value="1"/>
</dbReference>
<keyword evidence="13" id="KW-0472">Membrane</keyword>
<keyword evidence="6" id="KW-0808">Transferase</keyword>
<dbReference type="PROSITE" id="PS50894">
    <property type="entry name" value="HPT"/>
    <property type="match status" value="1"/>
</dbReference>
<dbReference type="AlphaFoldDB" id="A0A3B0VF11"/>
<comment type="catalytic activity">
    <reaction evidence="1">
        <text>ATP + protein L-histidine = ADP + protein N-phospho-L-histidine.</text>
        <dbReference type="EC" id="2.7.13.3"/>
    </reaction>
</comment>
<evidence type="ECO:0000256" key="11">
    <source>
        <dbReference type="ARBA" id="ARBA00022989"/>
    </source>
</evidence>
<feature type="compositionally biased region" description="Basic and acidic residues" evidence="15">
    <location>
        <begin position="289"/>
        <end position="298"/>
    </location>
</feature>
<gene>
    <name evidence="19" type="ORF">MNBD_DELTA04-1785</name>
</gene>
<keyword evidence="4" id="KW-1003">Cell membrane</keyword>
<evidence type="ECO:0000313" key="19">
    <source>
        <dbReference type="EMBL" id="VAW38873.1"/>
    </source>
</evidence>
<dbReference type="Gene3D" id="1.10.287.130">
    <property type="match status" value="1"/>
</dbReference>
<protein>
    <recommendedName>
        <fullName evidence="3">histidine kinase</fullName>
        <ecNumber evidence="3">2.7.13.3</ecNumber>
    </recommendedName>
</protein>
<dbReference type="GO" id="GO:0005524">
    <property type="term" value="F:ATP binding"/>
    <property type="evidence" value="ECO:0007669"/>
    <property type="project" value="UniProtKB-KW"/>
</dbReference>
<keyword evidence="5" id="KW-0597">Phosphoprotein</keyword>
<dbReference type="PRINTS" id="PR00344">
    <property type="entry name" value="BCTRLSENSOR"/>
</dbReference>
<dbReference type="Pfam" id="PF01627">
    <property type="entry name" value="Hpt"/>
    <property type="match status" value="1"/>
</dbReference>
<organism evidence="19">
    <name type="scientific">hydrothermal vent metagenome</name>
    <dbReference type="NCBI Taxonomy" id="652676"/>
    <lineage>
        <taxon>unclassified sequences</taxon>
        <taxon>metagenomes</taxon>
        <taxon>ecological metagenomes</taxon>
    </lineage>
</organism>
<evidence type="ECO:0000256" key="2">
    <source>
        <dbReference type="ARBA" id="ARBA00004651"/>
    </source>
</evidence>
<dbReference type="InterPro" id="IPR004358">
    <property type="entry name" value="Sig_transdc_His_kin-like_C"/>
</dbReference>
<evidence type="ECO:0000259" key="17">
    <source>
        <dbReference type="PROSITE" id="PS50110"/>
    </source>
</evidence>
<dbReference type="EC" id="2.7.13.3" evidence="3"/>
<dbReference type="SUPFAM" id="SSF55874">
    <property type="entry name" value="ATPase domain of HSP90 chaperone/DNA topoisomerase II/histidine kinase"/>
    <property type="match status" value="1"/>
</dbReference>
<dbReference type="EMBL" id="UOEY01000064">
    <property type="protein sequence ID" value="VAW38873.1"/>
    <property type="molecule type" value="Genomic_DNA"/>
</dbReference>
<dbReference type="Pfam" id="PF02518">
    <property type="entry name" value="HATPase_c"/>
    <property type="match status" value="1"/>
</dbReference>
<dbReference type="InterPro" id="IPR036641">
    <property type="entry name" value="HPT_dom_sf"/>
</dbReference>
<feature type="region of interest" description="Disordered" evidence="15">
    <location>
        <begin position="273"/>
        <end position="303"/>
    </location>
</feature>
<dbReference type="Pfam" id="PF00512">
    <property type="entry name" value="HisKA"/>
    <property type="match status" value="1"/>
</dbReference>
<dbReference type="Pfam" id="PF00072">
    <property type="entry name" value="Response_reg"/>
    <property type="match status" value="1"/>
</dbReference>
<evidence type="ECO:0000256" key="12">
    <source>
        <dbReference type="ARBA" id="ARBA00023012"/>
    </source>
</evidence>
<evidence type="ECO:0000259" key="18">
    <source>
        <dbReference type="PROSITE" id="PS50894"/>
    </source>
</evidence>
<evidence type="ECO:0000256" key="5">
    <source>
        <dbReference type="ARBA" id="ARBA00022553"/>
    </source>
</evidence>
<sequence>MTSREKEMQAQIEELQKTIGKLQLLNRELKQQATQSDAANKAKSDFLAMISHEIRTPLNGVIGLTEILLDTKLDSKQRHYSNLVLTSARNLLTLINSLLDFSKIEADKMELDIGEFDLRKLVDELIKLYSLTGQGKNLGVYAEIDPRLSGCYLGDSYRIRQILVNLLGNAIKFADRGSVVLRVTGSKTDARQEVVRFEVEDTGPGIPAHKTDQLFIPFSQIDNSTTRRHGGTGLGLAICQKLVSLMDGEIGFESTEGKGSRFWFTLPLRLAGSEPAKKAQPRPEPPQYDCRHESERRGPGRSPALTSILIVDDDETNRFVLETILQNTSTHILTVENGREAVRLCENRDFDLIFMDCRMPVMDGFDATAAIRSLTAGKSRKHPVIIALTADATQDTRQHCSAVGMDDCLLKPLDFDRLQHVFDNWLPDAGIHIHTRPHTLPAAAGKSEPKTKPAGSQPIDDKVLAELQENIGDIQPVIRVFLHSLQGRLEQLQQAIAEGESAVVSRVAHTIKGSCSQFGATHLAELCRLAETMGNNKNMANMEILLKKIKQAAEQVAIFLREKLDER</sequence>
<evidence type="ECO:0000259" key="16">
    <source>
        <dbReference type="PROSITE" id="PS50109"/>
    </source>
</evidence>
<keyword evidence="11" id="KW-1133">Transmembrane helix</keyword>
<dbReference type="CDD" id="cd00082">
    <property type="entry name" value="HisKA"/>
    <property type="match status" value="1"/>
</dbReference>
<evidence type="ECO:0000256" key="14">
    <source>
        <dbReference type="SAM" id="Coils"/>
    </source>
</evidence>
<dbReference type="GO" id="GO:0000155">
    <property type="term" value="F:phosphorelay sensor kinase activity"/>
    <property type="evidence" value="ECO:0007669"/>
    <property type="project" value="InterPro"/>
</dbReference>
<reference evidence="19" key="1">
    <citation type="submission" date="2018-06" db="EMBL/GenBank/DDBJ databases">
        <authorList>
            <person name="Zhirakovskaya E."/>
        </authorList>
    </citation>
    <scope>NUCLEOTIDE SEQUENCE</scope>
</reference>
<keyword evidence="12" id="KW-0902">Two-component regulatory system</keyword>
<dbReference type="CDD" id="cd00088">
    <property type="entry name" value="HPT"/>
    <property type="match status" value="1"/>
</dbReference>
<evidence type="ECO:0000256" key="8">
    <source>
        <dbReference type="ARBA" id="ARBA00022741"/>
    </source>
</evidence>
<dbReference type="FunFam" id="1.10.287.130:FF:000002">
    <property type="entry name" value="Two-component osmosensing histidine kinase"/>
    <property type="match status" value="1"/>
</dbReference>
<dbReference type="GO" id="GO:0005886">
    <property type="term" value="C:plasma membrane"/>
    <property type="evidence" value="ECO:0007669"/>
    <property type="project" value="UniProtKB-SubCell"/>
</dbReference>
<evidence type="ECO:0000256" key="10">
    <source>
        <dbReference type="ARBA" id="ARBA00022840"/>
    </source>
</evidence>
<dbReference type="InterPro" id="IPR011006">
    <property type="entry name" value="CheY-like_superfamily"/>
</dbReference>
<name>A0A3B0VF11_9ZZZZ</name>
<dbReference type="InterPro" id="IPR036097">
    <property type="entry name" value="HisK_dim/P_sf"/>
</dbReference>
<dbReference type="PANTHER" id="PTHR45339">
    <property type="entry name" value="HYBRID SIGNAL TRANSDUCTION HISTIDINE KINASE J"/>
    <property type="match status" value="1"/>
</dbReference>
<feature type="domain" description="Response regulatory" evidence="17">
    <location>
        <begin position="307"/>
        <end position="426"/>
    </location>
</feature>
<dbReference type="Gene3D" id="3.30.565.10">
    <property type="entry name" value="Histidine kinase-like ATPase, C-terminal domain"/>
    <property type="match status" value="1"/>
</dbReference>
<dbReference type="SUPFAM" id="SSF47226">
    <property type="entry name" value="Histidine-containing phosphotransfer domain, HPT domain"/>
    <property type="match status" value="1"/>
</dbReference>
<keyword evidence="14" id="KW-0175">Coiled coil</keyword>
<dbReference type="SUPFAM" id="SSF47384">
    <property type="entry name" value="Homodimeric domain of signal transducing histidine kinase"/>
    <property type="match status" value="1"/>
</dbReference>
<dbReference type="InterPro" id="IPR005467">
    <property type="entry name" value="His_kinase_dom"/>
</dbReference>
<evidence type="ECO:0000256" key="1">
    <source>
        <dbReference type="ARBA" id="ARBA00000085"/>
    </source>
</evidence>
<keyword evidence="7" id="KW-0812">Transmembrane</keyword>
<evidence type="ECO:0000256" key="7">
    <source>
        <dbReference type="ARBA" id="ARBA00022692"/>
    </source>
</evidence>
<dbReference type="SUPFAM" id="SSF52172">
    <property type="entry name" value="CheY-like"/>
    <property type="match status" value="1"/>
</dbReference>
<dbReference type="SMART" id="SM00388">
    <property type="entry name" value="HisKA"/>
    <property type="match status" value="1"/>
</dbReference>
<dbReference type="CDD" id="cd17546">
    <property type="entry name" value="REC_hyHK_CKI1_RcsC-like"/>
    <property type="match status" value="1"/>
</dbReference>
<dbReference type="PANTHER" id="PTHR45339:SF1">
    <property type="entry name" value="HYBRID SIGNAL TRANSDUCTION HISTIDINE KINASE J"/>
    <property type="match status" value="1"/>
</dbReference>
<dbReference type="SMART" id="SM00387">
    <property type="entry name" value="HATPase_c"/>
    <property type="match status" value="1"/>
</dbReference>
<dbReference type="FunFam" id="3.30.565.10:FF:000010">
    <property type="entry name" value="Sensor histidine kinase RcsC"/>
    <property type="match status" value="1"/>
</dbReference>
<dbReference type="InterPro" id="IPR036890">
    <property type="entry name" value="HATPase_C_sf"/>
</dbReference>
<dbReference type="CDD" id="cd16922">
    <property type="entry name" value="HATPase_EvgS-ArcB-TorS-like"/>
    <property type="match status" value="1"/>
</dbReference>
<keyword evidence="8" id="KW-0547">Nucleotide-binding</keyword>
<feature type="coiled-coil region" evidence="14">
    <location>
        <begin position="5"/>
        <end position="42"/>
    </location>
</feature>
<accession>A0A3B0VF11</accession>
<keyword evidence="10" id="KW-0067">ATP-binding</keyword>
<evidence type="ECO:0000256" key="9">
    <source>
        <dbReference type="ARBA" id="ARBA00022777"/>
    </source>
</evidence>
<dbReference type="InterPro" id="IPR001789">
    <property type="entry name" value="Sig_transdc_resp-reg_receiver"/>
</dbReference>
<dbReference type="PROSITE" id="PS50110">
    <property type="entry name" value="RESPONSE_REGULATORY"/>
    <property type="match status" value="1"/>
</dbReference>
<evidence type="ECO:0000256" key="4">
    <source>
        <dbReference type="ARBA" id="ARBA00022475"/>
    </source>
</evidence>
<evidence type="ECO:0000256" key="6">
    <source>
        <dbReference type="ARBA" id="ARBA00022679"/>
    </source>
</evidence>
<dbReference type="SMART" id="SM00073">
    <property type="entry name" value="HPT"/>
    <property type="match status" value="1"/>
</dbReference>
<evidence type="ECO:0000256" key="13">
    <source>
        <dbReference type="ARBA" id="ARBA00023136"/>
    </source>
</evidence>
<dbReference type="SMART" id="SM00448">
    <property type="entry name" value="REC"/>
    <property type="match status" value="1"/>
</dbReference>